<reference evidence="2" key="1">
    <citation type="submission" date="2013-09" db="EMBL/GenBank/DDBJ databases">
        <title>Genome Sequences of seven clinical isolates and type strains of anginosus group streptococci.</title>
        <authorList>
            <person name="Maruyama F."/>
            <person name="Sakurai A."/>
            <person name="Ogura Y."/>
            <person name="Homma H."/>
            <person name="Takahashi N."/>
            <person name="Ohtsubo Y."/>
            <person name="Hoshino T."/>
            <person name="Okahashi N."/>
            <person name="Nakagawa I."/>
            <person name="Kimura S."/>
            <person name="Fujiwara T."/>
            <person name="Hayashi T."/>
            <person name="Shintani S."/>
        </authorList>
    </citation>
    <scope>NUCLEOTIDE SEQUENCE [LARGE SCALE GENOMIC DNA]</scope>
    <source>
        <strain evidence="2">T5</strain>
    </source>
</reference>
<accession>A0AAN4P8Q0</accession>
<evidence type="ECO:0000313" key="2">
    <source>
        <dbReference type="Proteomes" id="UP000016981"/>
    </source>
</evidence>
<sequence>MFNYCASLAAIAKTKAVWILISHSPYALFVFDNITKDKATLIYGKTVETLQPYYGDYMFSLNFLVIVAKSALNSKL</sequence>
<organism evidence="1 2">
    <name type="scientific">Streptococcus anginosus T5</name>
    <dbReference type="NCBI Taxonomy" id="1163302"/>
    <lineage>
        <taxon>Bacteria</taxon>
        <taxon>Bacillati</taxon>
        <taxon>Bacillota</taxon>
        <taxon>Bacilli</taxon>
        <taxon>Lactobacillales</taxon>
        <taxon>Streptococcaceae</taxon>
        <taxon>Streptococcus</taxon>
        <taxon>Streptococcus anginosus group</taxon>
    </lineage>
</organism>
<gene>
    <name evidence="1" type="ORF">ANG6_0922</name>
</gene>
<name>A0AAN4P8Q0_STRAP</name>
<dbReference type="Proteomes" id="UP000016981">
    <property type="component" value="Unassembled WGS sequence"/>
</dbReference>
<protein>
    <submittedName>
        <fullName evidence="1">Uncharacterized protein</fullName>
    </submittedName>
</protein>
<proteinExistence type="predicted"/>
<evidence type="ECO:0000313" key="1">
    <source>
        <dbReference type="EMBL" id="GAD46427.1"/>
    </source>
</evidence>
<dbReference type="AlphaFoldDB" id="A0AAN4P8Q0"/>
<dbReference type="EMBL" id="BASY01000007">
    <property type="protein sequence ID" value="GAD46427.1"/>
    <property type="molecule type" value="Genomic_DNA"/>
</dbReference>
<comment type="caution">
    <text evidence="1">The sequence shown here is derived from an EMBL/GenBank/DDBJ whole genome shotgun (WGS) entry which is preliminary data.</text>
</comment>